<proteinExistence type="inferred from homology"/>
<evidence type="ECO:0000256" key="2">
    <source>
        <dbReference type="ARBA" id="ARBA00022692"/>
    </source>
</evidence>
<keyword evidence="2" id="KW-0812">Transmembrane</keyword>
<dbReference type="SUPFAM" id="SSF58104">
    <property type="entry name" value="Methyl-accepting chemotaxis protein (MCP) signaling domain"/>
    <property type="match status" value="1"/>
</dbReference>
<dbReference type="PRINTS" id="PR00260">
    <property type="entry name" value="CHEMTRNSDUCR"/>
</dbReference>
<protein>
    <submittedName>
        <fullName evidence="9">Methyl-accepting chemotaxis protein</fullName>
    </submittedName>
</protein>
<evidence type="ECO:0000256" key="3">
    <source>
        <dbReference type="ARBA" id="ARBA00022989"/>
    </source>
</evidence>
<gene>
    <name evidence="9" type="ORF">KF707C_41440</name>
</gene>
<evidence type="ECO:0000313" key="9">
    <source>
        <dbReference type="EMBL" id="BAU75832.1"/>
    </source>
</evidence>
<dbReference type="PANTHER" id="PTHR32089">
    <property type="entry name" value="METHYL-ACCEPTING CHEMOTAXIS PROTEIN MCPB"/>
    <property type="match status" value="1"/>
</dbReference>
<dbReference type="GO" id="GO:0006935">
    <property type="term" value="P:chemotaxis"/>
    <property type="evidence" value="ECO:0007669"/>
    <property type="project" value="InterPro"/>
</dbReference>
<dbReference type="EMBL" id="AP014862">
    <property type="protein sequence ID" value="BAU75832.1"/>
    <property type="molecule type" value="Genomic_DNA"/>
</dbReference>
<dbReference type="InterPro" id="IPR004090">
    <property type="entry name" value="Chemotax_Me-accpt_rcpt"/>
</dbReference>
<comment type="similarity">
    <text evidence="6">Belongs to the methyl-accepting chemotaxis (MCP) protein family.</text>
</comment>
<organism evidence="9 10">
    <name type="scientific">Metapseudomonas furukawaii</name>
    <name type="common">Pseudomonas furukawaii</name>
    <dbReference type="NCBI Taxonomy" id="1149133"/>
    <lineage>
        <taxon>Bacteria</taxon>
        <taxon>Pseudomonadati</taxon>
        <taxon>Pseudomonadota</taxon>
        <taxon>Gammaproteobacteria</taxon>
        <taxon>Pseudomonadales</taxon>
        <taxon>Pseudomonadaceae</taxon>
        <taxon>Metapseudomonas</taxon>
    </lineage>
</organism>
<keyword evidence="3" id="KW-1133">Transmembrane helix</keyword>
<keyword evidence="4" id="KW-0472">Membrane</keyword>
<evidence type="ECO:0000256" key="5">
    <source>
        <dbReference type="ARBA" id="ARBA00023224"/>
    </source>
</evidence>
<dbReference type="Gene3D" id="1.10.287.950">
    <property type="entry name" value="Methyl-accepting chemotaxis protein"/>
    <property type="match status" value="1"/>
</dbReference>
<dbReference type="Proteomes" id="UP000218554">
    <property type="component" value="Chromosome"/>
</dbReference>
<dbReference type="RefSeq" id="WP_003449319.1">
    <property type="nucleotide sequence ID" value="NZ_AJMR01000068.1"/>
</dbReference>
<dbReference type="KEGG" id="pfuw:KF707C_41440"/>
<dbReference type="PROSITE" id="PS50111">
    <property type="entry name" value="CHEMOTAXIS_TRANSDUC_2"/>
    <property type="match status" value="1"/>
</dbReference>
<comment type="subcellular location">
    <subcellularLocation>
        <location evidence="1">Membrane</location>
    </subcellularLocation>
</comment>
<dbReference type="AlphaFoldDB" id="A0AAD1C4E4"/>
<accession>A0AAD1C4E4</accession>
<evidence type="ECO:0000256" key="4">
    <source>
        <dbReference type="ARBA" id="ARBA00023136"/>
    </source>
</evidence>
<dbReference type="GO" id="GO:0016020">
    <property type="term" value="C:membrane"/>
    <property type="evidence" value="ECO:0007669"/>
    <property type="project" value="UniProtKB-SubCell"/>
</dbReference>
<keyword evidence="5 7" id="KW-0807">Transducer</keyword>
<evidence type="ECO:0000256" key="6">
    <source>
        <dbReference type="ARBA" id="ARBA00029447"/>
    </source>
</evidence>
<dbReference type="GO" id="GO:0004888">
    <property type="term" value="F:transmembrane signaling receptor activity"/>
    <property type="evidence" value="ECO:0007669"/>
    <property type="project" value="InterPro"/>
</dbReference>
<evidence type="ECO:0000259" key="8">
    <source>
        <dbReference type="PROSITE" id="PS50111"/>
    </source>
</evidence>
<dbReference type="InterPro" id="IPR004089">
    <property type="entry name" value="MCPsignal_dom"/>
</dbReference>
<reference evidence="9 10" key="2">
    <citation type="journal article" date="2017" name="Int. J. Syst. Evol. Microbiol.">
        <title>Pseudomonas furukawaii sp. nov., a polychlorinated biphenyl-degrading bacterium isolated from biphenyl-contaminated soil in Japan.</title>
        <authorList>
            <person name="Kimura N."/>
            <person name="Watanabe T."/>
            <person name="Suenaga H."/>
            <person name="Fujihara H."/>
            <person name="Futagami T."/>
            <person name="Goto M."/>
            <person name="Hanada S."/>
            <person name="Hirose J."/>
        </authorList>
    </citation>
    <scope>NUCLEOTIDE SEQUENCE [LARGE SCALE GENOMIC DNA]</scope>
    <source>
        <strain evidence="10">DSM 10086 / NBRC 110670 / KF707</strain>
    </source>
</reference>
<evidence type="ECO:0000313" key="10">
    <source>
        <dbReference type="Proteomes" id="UP000218554"/>
    </source>
</evidence>
<evidence type="ECO:0000256" key="7">
    <source>
        <dbReference type="PROSITE-ProRule" id="PRU00284"/>
    </source>
</evidence>
<dbReference type="Pfam" id="PF00015">
    <property type="entry name" value="MCPsignal"/>
    <property type="match status" value="1"/>
</dbReference>
<dbReference type="SMART" id="SM00283">
    <property type="entry name" value="MA"/>
    <property type="match status" value="1"/>
</dbReference>
<evidence type="ECO:0000256" key="1">
    <source>
        <dbReference type="ARBA" id="ARBA00004370"/>
    </source>
</evidence>
<feature type="domain" description="Methyl-accepting transducer" evidence="8">
    <location>
        <begin position="75"/>
        <end position="286"/>
    </location>
</feature>
<reference evidence="10" key="1">
    <citation type="submission" date="2015-05" db="EMBL/GenBank/DDBJ databases">
        <title>Draft genome sequencing of a biphenyl-degrading bacterium, Pseudomonas balearica KF707 (=NBRC110670).</title>
        <authorList>
            <person name="Kimura N."/>
            <person name="Hirose J."/>
            <person name="Watanabe T."/>
            <person name="Suenaga H."/>
            <person name="Fujihara H."/>
            <person name="Noguchi M."/>
            <person name="Hashimoto M."/>
            <person name="Shimodaira J."/>
            <person name="Tsuchikane K."/>
            <person name="Hosoyama A."/>
            <person name="Yamazoe A."/>
            <person name="Fujita N."/>
            <person name="Furukawa K."/>
        </authorList>
    </citation>
    <scope>NUCLEOTIDE SEQUENCE [LARGE SCALE GENOMIC DNA]</scope>
    <source>
        <strain evidence="10">DSM 10086 / NBRC 110670 / KF707</strain>
    </source>
</reference>
<sequence>MPRNALAAWLLGLGNLLMLAALPLASPWPLAVGLLCNLLAGLLYHRQPPRIVEVEIPLPAAAPEPDPVVVPAPVAEATALPLDRLHPLLEQLSRSIADSDAEMQQANTLARQAGECLQLSTQSIQDSRTTIDDLARYMVHMTSVFNDLGEQSQRIGAIVGSIQEIAKQTNLLALNAAIEAARAGEAGRGFAVVADEVRQLARRANEASEQIRQIVGGLQQASRDARAGLTQVDGSTRTGLDKSEIALDALARMKEVATARYEIVQRIMQRLEEKQQLTGAVRQLLD</sequence>
<dbReference type="PANTHER" id="PTHR32089:SF112">
    <property type="entry name" value="LYSOZYME-LIKE PROTEIN-RELATED"/>
    <property type="match status" value="1"/>
</dbReference>
<dbReference type="GO" id="GO:0007165">
    <property type="term" value="P:signal transduction"/>
    <property type="evidence" value="ECO:0007669"/>
    <property type="project" value="UniProtKB-KW"/>
</dbReference>
<name>A0AAD1C4E4_METFU</name>
<keyword evidence="10" id="KW-1185">Reference proteome</keyword>